<accession>A0A9X1T2C0</accession>
<dbReference type="Proteomes" id="UP001139089">
    <property type="component" value="Unassembled WGS sequence"/>
</dbReference>
<reference evidence="1" key="1">
    <citation type="submission" date="2021-12" db="EMBL/GenBank/DDBJ databases">
        <authorList>
            <person name="Li Y."/>
        </authorList>
    </citation>
    <scope>NUCLEOTIDE SEQUENCE</scope>
    <source>
        <strain evidence="1">DKSPLA3</strain>
    </source>
</reference>
<keyword evidence="2" id="KW-1185">Reference proteome</keyword>
<proteinExistence type="predicted"/>
<protein>
    <submittedName>
        <fullName evidence="1">Uncharacterized protein</fullName>
    </submittedName>
</protein>
<gene>
    <name evidence="1" type="ORF">LRX75_21565</name>
</gene>
<organism evidence="1 2">
    <name type="scientific">Rhizobium quercicola</name>
    <dbReference type="NCBI Taxonomy" id="2901226"/>
    <lineage>
        <taxon>Bacteria</taxon>
        <taxon>Pseudomonadati</taxon>
        <taxon>Pseudomonadota</taxon>
        <taxon>Alphaproteobacteria</taxon>
        <taxon>Hyphomicrobiales</taxon>
        <taxon>Rhizobiaceae</taxon>
        <taxon>Rhizobium/Agrobacterium group</taxon>
        <taxon>Rhizobium</taxon>
    </lineage>
</organism>
<name>A0A9X1T2C0_9HYPH</name>
<dbReference type="AlphaFoldDB" id="A0A9X1T2C0"/>
<dbReference type="RefSeq" id="WP_231816692.1">
    <property type="nucleotide sequence ID" value="NZ_JAJOZR010000018.1"/>
</dbReference>
<dbReference type="EMBL" id="JAJOZR010000018">
    <property type="protein sequence ID" value="MCD7111626.1"/>
    <property type="molecule type" value="Genomic_DNA"/>
</dbReference>
<evidence type="ECO:0000313" key="1">
    <source>
        <dbReference type="EMBL" id="MCD7111626.1"/>
    </source>
</evidence>
<comment type="caution">
    <text evidence="1">The sequence shown here is derived from an EMBL/GenBank/DDBJ whole genome shotgun (WGS) entry which is preliminary data.</text>
</comment>
<evidence type="ECO:0000313" key="2">
    <source>
        <dbReference type="Proteomes" id="UP001139089"/>
    </source>
</evidence>
<sequence>MPEFERVKAGRAGGRPAFCFPQRWRSLWEETLNREAFAMTTGGENGFAIALQLENGFREIEQEHDTNHCRHDHHDNGHVANPYLVITNRRADFGFETTSERSACTVAKIIVKNISIENNIKPMAIILSAPSTGHRG</sequence>